<reference evidence="3" key="1">
    <citation type="submission" date="2021-02" db="EMBL/GenBank/DDBJ databases">
        <authorList>
            <person name="Nowell W R."/>
        </authorList>
    </citation>
    <scope>NUCLEOTIDE SEQUENCE</scope>
</reference>
<feature type="region of interest" description="Disordered" evidence="2">
    <location>
        <begin position="214"/>
        <end position="233"/>
    </location>
</feature>
<name>A0A814XP07_9BILA</name>
<dbReference type="EMBL" id="CAJNOG010000388">
    <property type="protein sequence ID" value="CAF1214795.1"/>
    <property type="molecule type" value="Genomic_DNA"/>
</dbReference>
<evidence type="ECO:0000313" key="4">
    <source>
        <dbReference type="Proteomes" id="UP000663845"/>
    </source>
</evidence>
<proteinExistence type="predicted"/>
<comment type="caution">
    <text evidence="3">The sequence shown here is derived from an EMBL/GenBank/DDBJ whole genome shotgun (WGS) entry which is preliminary data.</text>
</comment>
<feature type="compositionally biased region" description="Basic and acidic residues" evidence="2">
    <location>
        <begin position="216"/>
        <end position="233"/>
    </location>
</feature>
<organism evidence="3 4">
    <name type="scientific">Adineta steineri</name>
    <dbReference type="NCBI Taxonomy" id="433720"/>
    <lineage>
        <taxon>Eukaryota</taxon>
        <taxon>Metazoa</taxon>
        <taxon>Spiralia</taxon>
        <taxon>Gnathifera</taxon>
        <taxon>Rotifera</taxon>
        <taxon>Eurotatoria</taxon>
        <taxon>Bdelloidea</taxon>
        <taxon>Adinetida</taxon>
        <taxon>Adinetidae</taxon>
        <taxon>Adineta</taxon>
    </lineage>
</organism>
<protein>
    <submittedName>
        <fullName evidence="3">Uncharacterized protein</fullName>
    </submittedName>
</protein>
<accession>A0A814XP07</accession>
<keyword evidence="1" id="KW-0175">Coiled coil</keyword>
<dbReference type="Proteomes" id="UP000663845">
    <property type="component" value="Unassembled WGS sequence"/>
</dbReference>
<evidence type="ECO:0000256" key="2">
    <source>
        <dbReference type="SAM" id="MobiDB-lite"/>
    </source>
</evidence>
<evidence type="ECO:0000313" key="3">
    <source>
        <dbReference type="EMBL" id="CAF1214795.1"/>
    </source>
</evidence>
<gene>
    <name evidence="3" type="ORF">JYZ213_LOCUS27664</name>
</gene>
<dbReference type="AlphaFoldDB" id="A0A814XP07"/>
<feature type="coiled-coil region" evidence="1">
    <location>
        <begin position="145"/>
        <end position="172"/>
    </location>
</feature>
<evidence type="ECO:0000256" key="1">
    <source>
        <dbReference type="SAM" id="Coils"/>
    </source>
</evidence>
<sequence>MSSIIHAVGHALTGHGDNSDKKSNVHTVVCDDVKVKSIVNSQTQSNISTGHSQNKINELMAKLGSTHTQIDEYSQRRNDEISEAVKTSIDKIVQETLIQQQQLLNDAQKRSTDIENNYKEKLMLFISQLDEDKAAVLAQLEKDLNLRQEQILDTARKRIDGLNEEANRLKINVLKEAQARENSKIEAITDKVAQLGAEDASRRLKSTTTTVITTKAHAESHATHDAKSSSKHH</sequence>